<evidence type="ECO:0000259" key="4">
    <source>
        <dbReference type="PROSITE" id="PS50097"/>
    </source>
</evidence>
<dbReference type="AlphaFoldDB" id="A0A2B4S7I6"/>
<reference evidence="6" key="1">
    <citation type="journal article" date="2017" name="bioRxiv">
        <title>Comparative analysis of the genomes of Stylophora pistillata and Acropora digitifera provides evidence for extensive differences between species of corals.</title>
        <authorList>
            <person name="Voolstra C.R."/>
            <person name="Li Y."/>
            <person name="Liew Y.J."/>
            <person name="Baumgarten S."/>
            <person name="Zoccola D."/>
            <person name="Flot J.-F."/>
            <person name="Tambutte S."/>
            <person name="Allemand D."/>
            <person name="Aranda M."/>
        </authorList>
    </citation>
    <scope>NUCLEOTIDE SEQUENCE [LARGE SCALE GENOMIC DNA]</scope>
</reference>
<name>A0A2B4S7I6_STYPI</name>
<dbReference type="Gene3D" id="2.120.10.80">
    <property type="entry name" value="Kelch-type beta propeller"/>
    <property type="match status" value="1"/>
</dbReference>
<dbReference type="Pfam" id="PF01344">
    <property type="entry name" value="Kelch_1"/>
    <property type="match status" value="3"/>
</dbReference>
<dbReference type="InterPro" id="IPR006652">
    <property type="entry name" value="Kelch_1"/>
</dbReference>
<evidence type="ECO:0000313" key="6">
    <source>
        <dbReference type="Proteomes" id="UP000225706"/>
    </source>
</evidence>
<dbReference type="Gene3D" id="3.30.710.10">
    <property type="entry name" value="Potassium Channel Kv1.1, Chain A"/>
    <property type="match status" value="1"/>
</dbReference>
<dbReference type="Proteomes" id="UP000225706">
    <property type="component" value="Unassembled WGS sequence"/>
</dbReference>
<organism evidence="5 6">
    <name type="scientific">Stylophora pistillata</name>
    <name type="common">Smooth cauliflower coral</name>
    <dbReference type="NCBI Taxonomy" id="50429"/>
    <lineage>
        <taxon>Eukaryota</taxon>
        <taxon>Metazoa</taxon>
        <taxon>Cnidaria</taxon>
        <taxon>Anthozoa</taxon>
        <taxon>Hexacorallia</taxon>
        <taxon>Scleractinia</taxon>
        <taxon>Astrocoeniina</taxon>
        <taxon>Pocilloporidae</taxon>
        <taxon>Stylophora</taxon>
    </lineage>
</organism>
<proteinExistence type="predicted"/>
<dbReference type="SUPFAM" id="SSF54695">
    <property type="entry name" value="POZ domain"/>
    <property type="match status" value="1"/>
</dbReference>
<dbReference type="SUPFAM" id="SSF117281">
    <property type="entry name" value="Kelch motif"/>
    <property type="match status" value="1"/>
</dbReference>
<comment type="caution">
    <text evidence="5">The sequence shown here is derived from an EMBL/GenBank/DDBJ whole genome shotgun (WGS) entry which is preliminary data.</text>
</comment>
<dbReference type="EMBL" id="LSMT01000174">
    <property type="protein sequence ID" value="PFX24528.1"/>
    <property type="molecule type" value="Genomic_DNA"/>
</dbReference>
<evidence type="ECO:0000256" key="2">
    <source>
        <dbReference type="ARBA" id="ARBA00022737"/>
    </source>
</evidence>
<dbReference type="STRING" id="50429.A0A2B4S7I6"/>
<evidence type="ECO:0000256" key="1">
    <source>
        <dbReference type="ARBA" id="ARBA00022441"/>
    </source>
</evidence>
<dbReference type="PROSITE" id="PS50097">
    <property type="entry name" value="BTB"/>
    <property type="match status" value="1"/>
</dbReference>
<dbReference type="InterPro" id="IPR011333">
    <property type="entry name" value="SKP1/BTB/POZ_sf"/>
</dbReference>
<dbReference type="PANTHER" id="PTHR45632">
    <property type="entry name" value="LD33804P"/>
    <property type="match status" value="1"/>
</dbReference>
<feature type="region of interest" description="Disordered" evidence="3">
    <location>
        <begin position="1"/>
        <end position="24"/>
    </location>
</feature>
<gene>
    <name evidence="5" type="primary">klhl12</name>
    <name evidence="5" type="ORF">AWC38_SpisGene10890</name>
</gene>
<keyword evidence="6" id="KW-1185">Reference proteome</keyword>
<dbReference type="Pfam" id="PF07707">
    <property type="entry name" value="BACK"/>
    <property type="match status" value="1"/>
</dbReference>
<dbReference type="Gene3D" id="1.25.40.420">
    <property type="match status" value="1"/>
</dbReference>
<dbReference type="PANTHER" id="PTHR45632:SF3">
    <property type="entry name" value="KELCH-LIKE PROTEIN 32"/>
    <property type="match status" value="1"/>
</dbReference>
<keyword evidence="2" id="KW-0677">Repeat</keyword>
<dbReference type="FunFam" id="1.25.40.420:FF:000001">
    <property type="entry name" value="Kelch-like family member 12"/>
    <property type="match status" value="1"/>
</dbReference>
<dbReference type="PIRSF" id="PIRSF037037">
    <property type="entry name" value="Kelch-like_protein_gigaxonin"/>
    <property type="match status" value="1"/>
</dbReference>
<feature type="domain" description="BTB" evidence="4">
    <location>
        <begin position="88"/>
        <end position="156"/>
    </location>
</feature>
<protein>
    <submittedName>
        <fullName evidence="5">Kelch-like protein 12</fullName>
    </submittedName>
</protein>
<dbReference type="InterPro" id="IPR011705">
    <property type="entry name" value="BACK"/>
</dbReference>
<dbReference type="Pfam" id="PF00651">
    <property type="entry name" value="BTB"/>
    <property type="match status" value="1"/>
</dbReference>
<dbReference type="OrthoDB" id="6359816at2759"/>
<dbReference type="InterPro" id="IPR015915">
    <property type="entry name" value="Kelch-typ_b-propeller"/>
</dbReference>
<accession>A0A2B4S7I6</accession>
<sequence length="566" mass="64518">MNSLASVDREESTEHEKESKTDKFCGSLKAAKPYLGDVISLGGEEGERREGRMRKMEDLQPIVASDQASTCVELMKRLNMQRQQNYLCDIKLVTNDDKEWMAHRNVLSAASPFFCKLLQSDMMENREGFVRFEEISGSVMKDVLEFIYTGTVEVTQENAKELIAAGNYLIMPSLKSLSGRLLEAEMSNSNCISTFYFAEKYDCEELVNNSRKLVLENFRFVAALDEFLELEGEEVERWLSSDEISVETEADVFKIVLNWIEHCKSERKVKFEQLFRHVRLDLMSRDFLIDVVTNELVQDSFACLRLTSAALKMSSFSSEVEVLQKPRKEVELYAFVACGGNRNLCYLPGNDQWKRLPDGGRSGYAQMVSYRDKLFRFPGAGLVESEACREQTCVVSSGSDLYVFGGKLPKTREYVTKAERFDTVGKRWVEIAEMREERGDAFGVATKDKIFVAGGKHREGNSVLQTCEMYSISTNEWQLTGSLIVSRMRGSMVCLNGKLYVLGGEREEDRRELKIEWYNPEEGKWIHKTTIPAPPRYDYIQGSGVLNGCILKLSKGVLDKLRVEKN</sequence>
<feature type="compositionally biased region" description="Basic and acidic residues" evidence="3">
    <location>
        <begin position="7"/>
        <end position="23"/>
    </location>
</feature>
<dbReference type="SMART" id="SM00225">
    <property type="entry name" value="BTB"/>
    <property type="match status" value="1"/>
</dbReference>
<dbReference type="SMART" id="SM00875">
    <property type="entry name" value="BACK"/>
    <property type="match status" value="1"/>
</dbReference>
<evidence type="ECO:0000313" key="5">
    <source>
        <dbReference type="EMBL" id="PFX24528.1"/>
    </source>
</evidence>
<keyword evidence="1" id="KW-0880">Kelch repeat</keyword>
<dbReference type="InterPro" id="IPR017096">
    <property type="entry name" value="BTB-kelch_protein"/>
</dbReference>
<dbReference type="InterPro" id="IPR000210">
    <property type="entry name" value="BTB/POZ_dom"/>
</dbReference>
<dbReference type="SMART" id="SM00612">
    <property type="entry name" value="Kelch"/>
    <property type="match status" value="3"/>
</dbReference>
<evidence type="ECO:0000256" key="3">
    <source>
        <dbReference type="SAM" id="MobiDB-lite"/>
    </source>
</evidence>